<dbReference type="PANTHER" id="PTHR34202:SF1">
    <property type="entry name" value="UPF0548 PROTEIN"/>
    <property type="match status" value="1"/>
</dbReference>
<gene>
    <name evidence="2" type="ORF">H1W00_04085</name>
</gene>
<organism evidence="2 3">
    <name type="scientific">Aeromicrobium phoceense</name>
    <dbReference type="NCBI Taxonomy" id="2754045"/>
    <lineage>
        <taxon>Bacteria</taxon>
        <taxon>Bacillati</taxon>
        <taxon>Actinomycetota</taxon>
        <taxon>Actinomycetes</taxon>
        <taxon>Propionibacteriales</taxon>
        <taxon>Nocardioidaceae</taxon>
        <taxon>Aeromicrobium</taxon>
    </lineage>
</organism>
<dbReference type="Pfam" id="PF09348">
    <property type="entry name" value="DUF1990"/>
    <property type="match status" value="1"/>
</dbReference>
<proteinExistence type="predicted"/>
<dbReference type="RefSeq" id="WP_181753844.1">
    <property type="nucleotide sequence ID" value="NZ_JACEOG010000001.1"/>
</dbReference>
<reference evidence="2 3" key="1">
    <citation type="submission" date="2020-07" db="EMBL/GenBank/DDBJ databases">
        <title>Draft genome and description of Aeromicrobium phoceense strain Marseille-Q0843 isolated from healthy skin swab.</title>
        <authorList>
            <person name="Boxberger M."/>
            <person name="La Scola B."/>
        </authorList>
    </citation>
    <scope>NUCLEOTIDE SEQUENCE [LARGE SCALE GENOMIC DNA]</scope>
    <source>
        <strain evidence="2 3">Marseille-Q0843</strain>
    </source>
</reference>
<dbReference type="Proteomes" id="UP000550354">
    <property type="component" value="Unassembled WGS sequence"/>
</dbReference>
<feature type="domain" description="DUF1990" evidence="1">
    <location>
        <begin position="19"/>
        <end position="171"/>
    </location>
</feature>
<evidence type="ECO:0000259" key="1">
    <source>
        <dbReference type="Pfam" id="PF09348"/>
    </source>
</evidence>
<dbReference type="EMBL" id="JACEOG010000001">
    <property type="protein sequence ID" value="MBA4607648.1"/>
    <property type="molecule type" value="Genomic_DNA"/>
</dbReference>
<comment type="caution">
    <text evidence="2">The sequence shown here is derived from an EMBL/GenBank/DDBJ whole genome shotgun (WGS) entry which is preliminary data.</text>
</comment>
<protein>
    <submittedName>
        <fullName evidence="2">DUF1990 domain-containing protein</fullName>
    </submittedName>
</protein>
<dbReference type="AlphaFoldDB" id="A0A838XFU8"/>
<evidence type="ECO:0000313" key="3">
    <source>
        <dbReference type="Proteomes" id="UP000550354"/>
    </source>
</evidence>
<evidence type="ECO:0000313" key="2">
    <source>
        <dbReference type="EMBL" id="MBA4607648.1"/>
    </source>
</evidence>
<dbReference type="PIRSF" id="PIRSF010260">
    <property type="entry name" value="UCP010260"/>
    <property type="match status" value="1"/>
</dbReference>
<dbReference type="PANTHER" id="PTHR34202">
    <property type="entry name" value="UPF0548 PROTEIN"/>
    <property type="match status" value="1"/>
</dbReference>
<dbReference type="InterPro" id="IPR018960">
    <property type="entry name" value="DUF1990"/>
</dbReference>
<sequence>MVDVLPASEADRLRAAPFTYSPVGATPAPQPGFHHFTRQRTLTRRDFAGAVEDLLAWRVQERSGLHVRASDARAQVGTVVQMTLGLGTVGVKIPCRVVHVIEEPDRAGFAYGSLPGHPESGEESFVVERRTDGSLTFTIAAYSRPATRLARLGGPLTTLVQTAMTRRYLRALDRV</sequence>
<dbReference type="InterPro" id="IPR014457">
    <property type="entry name" value="UCP010260"/>
</dbReference>
<accession>A0A838XFU8</accession>
<keyword evidence="3" id="KW-1185">Reference proteome</keyword>
<name>A0A838XFU8_9ACTN</name>